<feature type="transmembrane region" description="Helical" evidence="9">
    <location>
        <begin position="32"/>
        <end position="54"/>
    </location>
</feature>
<dbReference type="InterPro" id="IPR003352">
    <property type="entry name" value="PTS_EIIC"/>
</dbReference>
<feature type="transmembrane region" description="Helical" evidence="9">
    <location>
        <begin position="101"/>
        <end position="119"/>
    </location>
</feature>
<dbReference type="Pfam" id="PF02378">
    <property type="entry name" value="PTS_EIIC"/>
    <property type="match status" value="1"/>
</dbReference>
<feature type="transmembrane region" description="Helical" evidence="9">
    <location>
        <begin position="338"/>
        <end position="359"/>
    </location>
</feature>
<dbReference type="STRING" id="1009370.ALO_17171"/>
<dbReference type="InterPro" id="IPR051088">
    <property type="entry name" value="PTS_Sugar-EIIC/EIIB"/>
</dbReference>
<organism evidence="11 12">
    <name type="scientific">Acetonema longum DSM 6540</name>
    <dbReference type="NCBI Taxonomy" id="1009370"/>
    <lineage>
        <taxon>Bacteria</taxon>
        <taxon>Bacillati</taxon>
        <taxon>Bacillota</taxon>
        <taxon>Negativicutes</taxon>
        <taxon>Acetonemataceae</taxon>
        <taxon>Acetonema</taxon>
    </lineage>
</organism>
<dbReference type="NCBIfam" id="TIGR00359">
    <property type="entry name" value="cello_pts_IIC"/>
    <property type="match status" value="1"/>
</dbReference>
<dbReference type="NCBIfam" id="TIGR00410">
    <property type="entry name" value="lacE"/>
    <property type="match status" value="1"/>
</dbReference>
<dbReference type="EMBL" id="AFGF01000191">
    <property type="protein sequence ID" value="EGO62647.1"/>
    <property type="molecule type" value="Genomic_DNA"/>
</dbReference>
<evidence type="ECO:0000256" key="4">
    <source>
        <dbReference type="ARBA" id="ARBA00022597"/>
    </source>
</evidence>
<keyword evidence="12" id="KW-1185">Reference proteome</keyword>
<name>F7NMV3_9FIRM</name>
<comment type="subcellular location">
    <subcellularLocation>
        <location evidence="1">Cell membrane</location>
        <topology evidence="1">Multi-pass membrane protein</topology>
    </subcellularLocation>
</comment>
<feature type="transmembrane region" description="Helical" evidence="9">
    <location>
        <begin position="131"/>
        <end position="156"/>
    </location>
</feature>
<evidence type="ECO:0000259" key="10">
    <source>
        <dbReference type="PROSITE" id="PS51105"/>
    </source>
</evidence>
<dbReference type="PROSITE" id="PS51105">
    <property type="entry name" value="PTS_EIIC_TYPE_3"/>
    <property type="match status" value="1"/>
</dbReference>
<keyword evidence="2 8" id="KW-0813">Transport</keyword>
<dbReference type="GO" id="GO:1902815">
    <property type="term" value="P:N,N'-diacetylchitobiose import"/>
    <property type="evidence" value="ECO:0007669"/>
    <property type="project" value="TreeGrafter"/>
</dbReference>
<evidence type="ECO:0000256" key="1">
    <source>
        <dbReference type="ARBA" id="ARBA00004651"/>
    </source>
</evidence>
<dbReference type="eggNOG" id="COG1455">
    <property type="taxonomic scope" value="Bacteria"/>
</dbReference>
<dbReference type="RefSeq" id="WP_004098054.1">
    <property type="nucleotide sequence ID" value="NZ_AFGF01000191.1"/>
</dbReference>
<dbReference type="InterPro" id="IPR004501">
    <property type="entry name" value="PTS_EIIC_3"/>
</dbReference>
<keyword evidence="6 9" id="KW-1133">Transmembrane helix</keyword>
<evidence type="ECO:0000313" key="12">
    <source>
        <dbReference type="Proteomes" id="UP000003240"/>
    </source>
</evidence>
<evidence type="ECO:0000256" key="2">
    <source>
        <dbReference type="ARBA" id="ARBA00022448"/>
    </source>
</evidence>
<keyword evidence="7 8" id="KW-0472">Membrane</keyword>
<dbReference type="GO" id="GO:0008982">
    <property type="term" value="F:protein-N(PI)-phosphohistidine-sugar phosphotransferase activity"/>
    <property type="evidence" value="ECO:0007669"/>
    <property type="project" value="UniProtKB-UniRule"/>
</dbReference>
<sequence>MGTVISFLEKYFVPVAAKFGAQRHLVAIRDGFVAIMPLLTVGALAILINSFPVTAYQEFMTKIFGESWKSFGGNVWTGSYAIMSLVVVFSVSYSLAKSYEADGMAAGLVAFGALLMLYSGSEKDWAIPFSYLGAQGLFVALFAAIVSTEIFVKLMGNSKLVIKMPEAVPPAVAKSFAALIPSMVVIMLFALIQCILTAAGVTNLHEAIFKAIQAPISGFADQLGSAIFVAFLIHILWFFGLHGSNIILPLTNAVYLPNINNNIAAFQAGQSIPHIVTPPFFDAFVWMGGAGTTFSLVAALMIAAKRRDMKDITKLTAAPALFNINEPMLFGLPICLNPIYLVPFVLTPILLTITSYLAIAAGIVPRTIAMMPWTTPPVIGGFLVTGSVMGGLLALINIVIGILIYLPFVILAQSQGDKKDRDQVSKAETTSVKG</sequence>
<feature type="transmembrane region" description="Helical" evidence="9">
    <location>
        <begin position="379"/>
        <end position="412"/>
    </location>
</feature>
<dbReference type="Proteomes" id="UP000003240">
    <property type="component" value="Unassembled WGS sequence"/>
</dbReference>
<dbReference type="GO" id="GO:0009401">
    <property type="term" value="P:phosphoenolpyruvate-dependent sugar phosphotransferase system"/>
    <property type="evidence" value="ECO:0007669"/>
    <property type="project" value="InterPro"/>
</dbReference>
<accession>F7NMV3</accession>
<evidence type="ECO:0000256" key="3">
    <source>
        <dbReference type="ARBA" id="ARBA00022475"/>
    </source>
</evidence>
<reference evidence="11 12" key="1">
    <citation type="journal article" date="2011" name="EMBO J.">
        <title>Structural diversity of bacterial flagellar motors.</title>
        <authorList>
            <person name="Chen S."/>
            <person name="Beeby M."/>
            <person name="Murphy G.E."/>
            <person name="Leadbetter J.R."/>
            <person name="Hendrixson D.R."/>
            <person name="Briegel A."/>
            <person name="Li Z."/>
            <person name="Shi J."/>
            <person name="Tocheva E.I."/>
            <person name="Muller A."/>
            <person name="Dobro M.J."/>
            <person name="Jensen G.J."/>
        </authorList>
    </citation>
    <scope>NUCLEOTIDE SEQUENCE [LARGE SCALE GENOMIC DNA]</scope>
    <source>
        <strain evidence="11 12">DSM 6540</strain>
    </source>
</reference>
<dbReference type="PANTHER" id="PTHR33989">
    <property type="match status" value="1"/>
</dbReference>
<keyword evidence="3 8" id="KW-1003">Cell membrane</keyword>
<comment type="caution">
    <text evidence="11">The sequence shown here is derived from an EMBL/GenBank/DDBJ whole genome shotgun (WGS) entry which is preliminary data.</text>
</comment>
<evidence type="ECO:0000256" key="8">
    <source>
        <dbReference type="PIRNR" id="PIRNR006351"/>
    </source>
</evidence>
<dbReference type="OrthoDB" id="1641940at2"/>
<proteinExistence type="predicted"/>
<gene>
    <name evidence="11" type="ORF">ALO_17171</name>
</gene>
<dbReference type="AlphaFoldDB" id="F7NMV3"/>
<comment type="function">
    <text evidence="8">The phosphoenolpyruvate-dependent sugar phosphotransferase system (PTS), a major carbohydrate active -transport system, catalyzes the phosphorylation of incoming sugar substrates concomitant with their translocation across the cell membrane.</text>
</comment>
<feature type="transmembrane region" description="Helical" evidence="9">
    <location>
        <begin position="75"/>
        <end position="95"/>
    </location>
</feature>
<dbReference type="GO" id="GO:0005886">
    <property type="term" value="C:plasma membrane"/>
    <property type="evidence" value="ECO:0007669"/>
    <property type="project" value="UniProtKB-SubCell"/>
</dbReference>
<keyword evidence="5 9" id="KW-0812">Transmembrane</keyword>
<dbReference type="PANTHER" id="PTHR33989:SF4">
    <property type="entry name" value="PTS SYSTEM N,N'-DIACETYLCHITOBIOSE-SPECIFIC EIIC COMPONENT"/>
    <property type="match status" value="1"/>
</dbReference>
<evidence type="ECO:0000256" key="6">
    <source>
        <dbReference type="ARBA" id="ARBA00022989"/>
    </source>
</evidence>
<feature type="transmembrane region" description="Helical" evidence="9">
    <location>
        <begin position="176"/>
        <end position="202"/>
    </location>
</feature>
<keyword evidence="4 8" id="KW-0762">Sugar transport</keyword>
<feature type="domain" description="PTS EIIC type-3" evidence="10">
    <location>
        <begin position="8"/>
        <end position="408"/>
    </location>
</feature>
<dbReference type="PIRSF" id="PIRSF006351">
    <property type="entry name" value="PTS_EIIC-Cellobiose"/>
    <property type="match status" value="1"/>
</dbReference>
<evidence type="ECO:0000256" key="5">
    <source>
        <dbReference type="ARBA" id="ARBA00022692"/>
    </source>
</evidence>
<evidence type="ECO:0000313" key="11">
    <source>
        <dbReference type="EMBL" id="EGO62647.1"/>
    </source>
</evidence>
<dbReference type="InterPro" id="IPR004796">
    <property type="entry name" value="PTS_IIC_cello"/>
</dbReference>
<feature type="transmembrane region" description="Helical" evidence="9">
    <location>
        <begin position="223"/>
        <end position="240"/>
    </location>
</feature>
<evidence type="ECO:0000256" key="9">
    <source>
        <dbReference type="SAM" id="Phobius"/>
    </source>
</evidence>
<protein>
    <recommendedName>
        <fullName evidence="8">Permease IIC component</fullName>
    </recommendedName>
</protein>
<feature type="transmembrane region" description="Helical" evidence="9">
    <location>
        <begin position="283"/>
        <end position="304"/>
    </location>
</feature>
<evidence type="ECO:0000256" key="7">
    <source>
        <dbReference type="ARBA" id="ARBA00023136"/>
    </source>
</evidence>